<accession>A0ABQ3DB93</accession>
<dbReference type="EMBL" id="BMVN01000082">
    <property type="protein sequence ID" value="GHA71771.1"/>
    <property type="molecule type" value="Genomic_DNA"/>
</dbReference>
<protein>
    <recommendedName>
        <fullName evidence="3">Integrase</fullName>
    </recommendedName>
</protein>
<evidence type="ECO:0008006" key="3">
    <source>
        <dbReference type="Google" id="ProtNLM"/>
    </source>
</evidence>
<organism evidence="1 2">
    <name type="scientific">Streptomyces canarius</name>
    <dbReference type="NCBI Taxonomy" id="285453"/>
    <lineage>
        <taxon>Bacteria</taxon>
        <taxon>Bacillati</taxon>
        <taxon>Actinomycetota</taxon>
        <taxon>Actinomycetes</taxon>
        <taxon>Kitasatosporales</taxon>
        <taxon>Streptomycetaceae</taxon>
        <taxon>Streptomyces</taxon>
    </lineage>
</organism>
<sequence length="88" mass="9712">MDARERPEPGEAGTASGHRAVWAQSQISQRVRSAAWRLKELERTGWPTAPSVFTADFLAARVKAHERSLLVLHGVRVPGRLTLDGLEV</sequence>
<evidence type="ECO:0000313" key="2">
    <source>
        <dbReference type="Proteomes" id="UP000653644"/>
    </source>
</evidence>
<keyword evidence="2" id="KW-1185">Reference proteome</keyword>
<evidence type="ECO:0000313" key="1">
    <source>
        <dbReference type="EMBL" id="GHA71771.1"/>
    </source>
</evidence>
<name>A0ABQ3DB93_9ACTN</name>
<dbReference type="Proteomes" id="UP000653644">
    <property type="component" value="Unassembled WGS sequence"/>
</dbReference>
<gene>
    <name evidence="1" type="ORF">GCM10010345_88520</name>
</gene>
<reference evidence="2" key="1">
    <citation type="journal article" date="2019" name="Int. J. Syst. Evol. Microbiol.">
        <title>The Global Catalogue of Microorganisms (GCM) 10K type strain sequencing project: providing services to taxonomists for standard genome sequencing and annotation.</title>
        <authorList>
            <consortium name="The Broad Institute Genomics Platform"/>
            <consortium name="The Broad Institute Genome Sequencing Center for Infectious Disease"/>
            <person name="Wu L."/>
            <person name="Ma J."/>
        </authorList>
    </citation>
    <scope>NUCLEOTIDE SEQUENCE [LARGE SCALE GENOMIC DNA]</scope>
    <source>
        <strain evidence="2">JCM 4733</strain>
    </source>
</reference>
<comment type="caution">
    <text evidence="1">The sequence shown here is derived from an EMBL/GenBank/DDBJ whole genome shotgun (WGS) entry which is preliminary data.</text>
</comment>
<dbReference type="RefSeq" id="WP_306433542.1">
    <property type="nucleotide sequence ID" value="NZ_BMVN01000082.1"/>
</dbReference>
<proteinExistence type="predicted"/>